<name>A0A314UB80_PRUYE</name>
<comment type="caution">
    <text evidence="2">The sequence shown here is derived from an EMBL/GenBank/DDBJ whole genome shotgun (WGS) entry which is preliminary data.</text>
</comment>
<protein>
    <submittedName>
        <fullName evidence="2">Uncharacterized protein</fullName>
    </submittedName>
</protein>
<evidence type="ECO:0000313" key="2">
    <source>
        <dbReference type="EMBL" id="PQM34092.1"/>
    </source>
</evidence>
<dbReference type="Proteomes" id="UP000250321">
    <property type="component" value="Unassembled WGS sequence"/>
</dbReference>
<dbReference type="AlphaFoldDB" id="A0A314UB80"/>
<accession>A0A314UB80</accession>
<organism evidence="2 3">
    <name type="scientific">Prunus yedoensis var. nudiflora</name>
    <dbReference type="NCBI Taxonomy" id="2094558"/>
    <lineage>
        <taxon>Eukaryota</taxon>
        <taxon>Viridiplantae</taxon>
        <taxon>Streptophyta</taxon>
        <taxon>Embryophyta</taxon>
        <taxon>Tracheophyta</taxon>
        <taxon>Spermatophyta</taxon>
        <taxon>Magnoliopsida</taxon>
        <taxon>eudicotyledons</taxon>
        <taxon>Gunneridae</taxon>
        <taxon>Pentapetalae</taxon>
        <taxon>rosids</taxon>
        <taxon>fabids</taxon>
        <taxon>Rosales</taxon>
        <taxon>Rosaceae</taxon>
        <taxon>Amygdaloideae</taxon>
        <taxon>Amygdaleae</taxon>
        <taxon>Prunus</taxon>
    </lineage>
</organism>
<sequence length="94" mass="10769">MLGGYTWKEQVPSEGIRKTMGYWRTQGRVSSFEPACIPISLPPSDIGHEKRKKEKEKMAESKSSSLKQPPEEAWSSPKSLILWDWADLIFATMR</sequence>
<reference evidence="2 3" key="1">
    <citation type="submission" date="2018-02" db="EMBL/GenBank/DDBJ databases">
        <title>Draft genome of wild Prunus yedoensis var. nudiflora.</title>
        <authorList>
            <person name="Baek S."/>
            <person name="Kim J.-H."/>
            <person name="Choi K."/>
            <person name="Kim G.-B."/>
            <person name="Cho A."/>
            <person name="Jang H."/>
            <person name="Shin C.-H."/>
            <person name="Yu H.-J."/>
            <person name="Mun J.-H."/>
        </authorList>
    </citation>
    <scope>NUCLEOTIDE SEQUENCE [LARGE SCALE GENOMIC DNA]</scope>
    <source>
        <strain evidence="3">cv. Jeju island</strain>
        <tissue evidence="2">Leaf</tissue>
    </source>
</reference>
<feature type="region of interest" description="Disordered" evidence="1">
    <location>
        <begin position="40"/>
        <end position="76"/>
    </location>
</feature>
<proteinExistence type="predicted"/>
<gene>
    <name evidence="2" type="ORF">Pyn_38050</name>
</gene>
<keyword evidence="3" id="KW-1185">Reference proteome</keyword>
<dbReference type="EMBL" id="PJQY01003836">
    <property type="protein sequence ID" value="PQM34092.1"/>
    <property type="molecule type" value="Genomic_DNA"/>
</dbReference>
<evidence type="ECO:0000313" key="3">
    <source>
        <dbReference type="Proteomes" id="UP000250321"/>
    </source>
</evidence>
<evidence type="ECO:0000256" key="1">
    <source>
        <dbReference type="SAM" id="MobiDB-lite"/>
    </source>
</evidence>